<evidence type="ECO:0000313" key="2">
    <source>
        <dbReference type="EMBL" id="MBW7453125.1"/>
    </source>
</evidence>
<dbReference type="EMBL" id="JAHZIK010000044">
    <property type="protein sequence ID" value="MBW7453125.1"/>
    <property type="molecule type" value="Genomic_DNA"/>
</dbReference>
<comment type="caution">
    <text evidence="2">The sequence shown here is derived from an EMBL/GenBank/DDBJ whole genome shotgun (WGS) entry which is preliminary data.</text>
</comment>
<dbReference type="InterPro" id="IPR023210">
    <property type="entry name" value="NADP_OxRdtase_dom"/>
</dbReference>
<dbReference type="SUPFAM" id="SSF51430">
    <property type="entry name" value="NAD(P)-linked oxidoreductase"/>
    <property type="match status" value="1"/>
</dbReference>
<dbReference type="PANTHER" id="PTHR43312:SF1">
    <property type="entry name" value="NADP-DEPENDENT OXIDOREDUCTASE DOMAIN-CONTAINING PROTEIN"/>
    <property type="match status" value="1"/>
</dbReference>
<accession>A0ABS7BX02</accession>
<feature type="domain" description="NADP-dependent oxidoreductase" evidence="1">
    <location>
        <begin position="15"/>
        <end position="313"/>
    </location>
</feature>
<gene>
    <name evidence="2" type="ORF">K0U00_03615</name>
</gene>
<evidence type="ECO:0000313" key="3">
    <source>
        <dbReference type="Proteomes" id="UP001519887"/>
    </source>
</evidence>
<dbReference type="Gene3D" id="3.20.20.100">
    <property type="entry name" value="NADP-dependent oxidoreductase domain"/>
    <property type="match status" value="1"/>
</dbReference>
<organism evidence="2 3">
    <name type="scientific">Paenibacillus sepulcri</name>
    <dbReference type="NCBI Taxonomy" id="359917"/>
    <lineage>
        <taxon>Bacteria</taxon>
        <taxon>Bacillati</taxon>
        <taxon>Bacillota</taxon>
        <taxon>Bacilli</taxon>
        <taxon>Bacillales</taxon>
        <taxon>Paenibacillaceae</taxon>
        <taxon>Paenibacillus</taxon>
    </lineage>
</organism>
<dbReference type="Pfam" id="PF00248">
    <property type="entry name" value="Aldo_ket_red"/>
    <property type="match status" value="1"/>
</dbReference>
<evidence type="ECO:0000259" key="1">
    <source>
        <dbReference type="Pfam" id="PF00248"/>
    </source>
</evidence>
<dbReference type="InterPro" id="IPR036812">
    <property type="entry name" value="NAD(P)_OxRdtase_dom_sf"/>
</dbReference>
<name>A0ABS7BX02_9BACL</name>
<dbReference type="RefSeq" id="WP_210039723.1">
    <property type="nucleotide sequence ID" value="NZ_JBHLVU010000008.1"/>
</dbReference>
<keyword evidence="3" id="KW-1185">Reference proteome</keyword>
<protein>
    <submittedName>
        <fullName evidence="2">Aldo/keto reductase</fullName>
    </submittedName>
</protein>
<proteinExistence type="predicted"/>
<dbReference type="CDD" id="cd19086">
    <property type="entry name" value="AKR_AKR11C1"/>
    <property type="match status" value="1"/>
</dbReference>
<dbReference type="PANTHER" id="PTHR43312">
    <property type="entry name" value="D-THREO-ALDOSE 1-DEHYDROGENASE"/>
    <property type="match status" value="1"/>
</dbReference>
<dbReference type="InterPro" id="IPR053135">
    <property type="entry name" value="AKR2_Oxidoreductase"/>
</dbReference>
<sequence length="323" mass="35809">MNYRTLGKTGLKVSEIGYGAWGIGKTSWIGASDEESLQALNRSIELGLNFIDTALGYGNGHSEKLVGQVVRESKETIYVATKIPPKNFQWPARAGVPANETFTAEHVIASTEQSLSNLGLERIDVQQFHVWSDDWLEQGDWLEGVRKLKEQGKIRFFGVSINDHQPETAIKLVESGIVDTVQVIYNIFDQSPQDQLLPACEKHNVGVIVRVALDEGGLTGRITPETTFEEGDFRNGYFRGDRKQQVFDRVQQIAADLGIAVEAVPEAALRFVLSHPAVSTVIPGMRSIRNVESNMSFGDGNGLPKEQVAKLGAHRWIRNFYQA</sequence>
<reference evidence="2 3" key="1">
    <citation type="submission" date="2021-07" db="EMBL/GenBank/DDBJ databases">
        <title>Paenibacillus radiodurans sp. nov., isolated from the southeastern edge of Tengger Desert.</title>
        <authorList>
            <person name="Zhang G."/>
        </authorList>
    </citation>
    <scope>NUCLEOTIDE SEQUENCE [LARGE SCALE GENOMIC DNA]</scope>
    <source>
        <strain evidence="2 3">CCM 7311</strain>
    </source>
</reference>
<dbReference type="Proteomes" id="UP001519887">
    <property type="component" value="Unassembled WGS sequence"/>
</dbReference>